<evidence type="ECO:0000256" key="7">
    <source>
        <dbReference type="ARBA" id="ARBA00022840"/>
    </source>
</evidence>
<comment type="subcellular location">
    <subcellularLocation>
        <location evidence="1">Cell membrane</location>
        <topology evidence="1">Peripheral membrane protein</topology>
    </subcellularLocation>
</comment>
<evidence type="ECO:0000313" key="12">
    <source>
        <dbReference type="EMBL" id="GAH43103.1"/>
    </source>
</evidence>
<evidence type="ECO:0000259" key="11">
    <source>
        <dbReference type="PROSITE" id="PS50893"/>
    </source>
</evidence>
<dbReference type="PROSITE" id="PS50893">
    <property type="entry name" value="ABC_TRANSPORTER_2"/>
    <property type="match status" value="1"/>
</dbReference>
<dbReference type="PANTHER" id="PTHR43553">
    <property type="entry name" value="HEAVY METAL TRANSPORTER"/>
    <property type="match status" value="1"/>
</dbReference>
<evidence type="ECO:0000256" key="9">
    <source>
        <dbReference type="ARBA" id="ARBA00023136"/>
    </source>
</evidence>
<evidence type="ECO:0000256" key="3">
    <source>
        <dbReference type="ARBA" id="ARBA00022448"/>
    </source>
</evidence>
<name>X1HCR1_9ZZZZ</name>
<dbReference type="GO" id="GO:0005524">
    <property type="term" value="F:ATP binding"/>
    <property type="evidence" value="ECO:0007669"/>
    <property type="project" value="UniProtKB-KW"/>
</dbReference>
<dbReference type="GO" id="GO:0043190">
    <property type="term" value="C:ATP-binding cassette (ABC) transporter complex"/>
    <property type="evidence" value="ECO:0007669"/>
    <property type="project" value="TreeGrafter"/>
</dbReference>
<comment type="similarity">
    <text evidence="2">Belongs to the ABC transporter superfamily.</text>
</comment>
<keyword evidence="8" id="KW-1278">Translocase</keyword>
<gene>
    <name evidence="12" type="ORF">S03H2_19032</name>
</gene>
<accession>X1HCR1</accession>
<dbReference type="Gene3D" id="3.40.50.300">
    <property type="entry name" value="P-loop containing nucleotide triphosphate hydrolases"/>
    <property type="match status" value="1"/>
</dbReference>
<keyword evidence="9" id="KW-0472">Membrane</keyword>
<evidence type="ECO:0000256" key="1">
    <source>
        <dbReference type="ARBA" id="ARBA00004202"/>
    </source>
</evidence>
<dbReference type="GO" id="GO:0016887">
    <property type="term" value="F:ATP hydrolysis activity"/>
    <property type="evidence" value="ECO:0007669"/>
    <property type="project" value="InterPro"/>
</dbReference>
<dbReference type="InterPro" id="IPR015856">
    <property type="entry name" value="ABC_transpr_CbiO/EcfA_su"/>
</dbReference>
<dbReference type="AlphaFoldDB" id="X1HCR1"/>
<dbReference type="InterPro" id="IPR027417">
    <property type="entry name" value="P-loop_NTPase"/>
</dbReference>
<protein>
    <recommendedName>
        <fullName evidence="11">ABC transporter domain-containing protein</fullName>
    </recommendedName>
</protein>
<proteinExistence type="inferred from homology"/>
<keyword evidence="6" id="KW-0547">Nucleotide-binding</keyword>
<sequence length="226" mass="25476">GLIPQFYAGFYKGNVELNEKDTVETPICELASEIGIVFQNPENQLISMSVEHEIAFGMENLGFPREVMKSKIEKIAVLTEIEHLLDRAPFELSGGEQQRVAIASILVLDPKLLVLDEPSSLLDARMASQIFRLLKRIQLEKQTTIIIAEHRMDLVMQFADEIILIDNGAVIEHDSKDVVINGINFLKLNINKPVIYSIFTQLKKDKLYDNKIPSSISEAIDSLKII</sequence>
<dbReference type="InterPro" id="IPR050095">
    <property type="entry name" value="ECF_ABC_transporter_ATP-bd"/>
</dbReference>
<evidence type="ECO:0000256" key="2">
    <source>
        <dbReference type="ARBA" id="ARBA00005417"/>
    </source>
</evidence>
<dbReference type="Pfam" id="PF00005">
    <property type="entry name" value="ABC_tran"/>
    <property type="match status" value="1"/>
</dbReference>
<dbReference type="CDD" id="cd03225">
    <property type="entry name" value="ABC_cobalt_CbiO_domain1"/>
    <property type="match status" value="1"/>
</dbReference>
<keyword evidence="7" id="KW-0067">ATP-binding</keyword>
<dbReference type="GO" id="GO:0042626">
    <property type="term" value="F:ATPase-coupled transmembrane transporter activity"/>
    <property type="evidence" value="ECO:0007669"/>
    <property type="project" value="TreeGrafter"/>
</dbReference>
<keyword evidence="3" id="KW-0813">Transport</keyword>
<evidence type="ECO:0000256" key="5">
    <source>
        <dbReference type="ARBA" id="ARBA00022737"/>
    </source>
</evidence>
<keyword evidence="4" id="KW-1003">Cell membrane</keyword>
<dbReference type="InterPro" id="IPR017871">
    <property type="entry name" value="ABC_transporter-like_CS"/>
</dbReference>
<dbReference type="PROSITE" id="PS00211">
    <property type="entry name" value="ABC_TRANSPORTER_1"/>
    <property type="match status" value="1"/>
</dbReference>
<evidence type="ECO:0000256" key="6">
    <source>
        <dbReference type="ARBA" id="ARBA00022741"/>
    </source>
</evidence>
<organism evidence="12">
    <name type="scientific">marine sediment metagenome</name>
    <dbReference type="NCBI Taxonomy" id="412755"/>
    <lineage>
        <taxon>unclassified sequences</taxon>
        <taxon>metagenomes</taxon>
        <taxon>ecological metagenomes</taxon>
    </lineage>
</organism>
<evidence type="ECO:0000256" key="8">
    <source>
        <dbReference type="ARBA" id="ARBA00022967"/>
    </source>
</evidence>
<dbReference type="SUPFAM" id="SSF52540">
    <property type="entry name" value="P-loop containing nucleoside triphosphate hydrolases"/>
    <property type="match status" value="1"/>
</dbReference>
<dbReference type="PANTHER" id="PTHR43553:SF23">
    <property type="entry name" value="ABC TRANSPORTER ATP-BINDING COMPONENT"/>
    <property type="match status" value="1"/>
</dbReference>
<comment type="function">
    <text evidence="10">Probably part of an ABC transporter complex. Responsible for energy coupling to the transport system.</text>
</comment>
<reference evidence="12" key="1">
    <citation type="journal article" date="2014" name="Front. Microbiol.">
        <title>High frequency of phylogenetically diverse reductive dehalogenase-homologous genes in deep subseafloor sedimentary metagenomes.</title>
        <authorList>
            <person name="Kawai M."/>
            <person name="Futagami T."/>
            <person name="Toyoda A."/>
            <person name="Takaki Y."/>
            <person name="Nishi S."/>
            <person name="Hori S."/>
            <person name="Arai W."/>
            <person name="Tsubouchi T."/>
            <person name="Morono Y."/>
            <person name="Uchiyama I."/>
            <person name="Ito T."/>
            <person name="Fujiyama A."/>
            <person name="Inagaki F."/>
            <person name="Takami H."/>
        </authorList>
    </citation>
    <scope>NUCLEOTIDE SEQUENCE</scope>
    <source>
        <strain evidence="12">Expedition CK06-06</strain>
    </source>
</reference>
<feature type="non-terminal residue" evidence="12">
    <location>
        <position position="1"/>
    </location>
</feature>
<dbReference type="InterPro" id="IPR003439">
    <property type="entry name" value="ABC_transporter-like_ATP-bd"/>
</dbReference>
<evidence type="ECO:0000256" key="10">
    <source>
        <dbReference type="ARBA" id="ARBA00025157"/>
    </source>
</evidence>
<feature type="domain" description="ABC transporter" evidence="11">
    <location>
        <begin position="3"/>
        <end position="192"/>
    </location>
</feature>
<keyword evidence="5" id="KW-0677">Repeat</keyword>
<evidence type="ECO:0000256" key="4">
    <source>
        <dbReference type="ARBA" id="ARBA00022475"/>
    </source>
</evidence>
<comment type="caution">
    <text evidence="12">The sequence shown here is derived from an EMBL/GenBank/DDBJ whole genome shotgun (WGS) entry which is preliminary data.</text>
</comment>
<dbReference type="EMBL" id="BARU01009913">
    <property type="protein sequence ID" value="GAH43103.1"/>
    <property type="molecule type" value="Genomic_DNA"/>
</dbReference>